<evidence type="ECO:0000256" key="1">
    <source>
        <dbReference type="ARBA" id="ARBA00004202"/>
    </source>
</evidence>
<evidence type="ECO:0000256" key="5">
    <source>
        <dbReference type="ARBA" id="ARBA00022737"/>
    </source>
</evidence>
<comment type="similarity">
    <text evidence="2">Belongs to the ABC transporter superfamily.</text>
</comment>
<feature type="domain" description="ABC transporter" evidence="11">
    <location>
        <begin position="270"/>
        <end position="468"/>
    </location>
</feature>
<dbReference type="HOGENOM" id="CLU_000604_86_7_11"/>
<dbReference type="GO" id="GO:0042626">
    <property type="term" value="F:ATPase-coupled transmembrane transporter activity"/>
    <property type="evidence" value="ECO:0007669"/>
    <property type="project" value="TreeGrafter"/>
</dbReference>
<proteinExistence type="inferred from homology"/>
<protein>
    <submittedName>
        <fullName evidence="12">ABC transport system, ATP-binding protein</fullName>
    </submittedName>
</protein>
<dbReference type="PROSITE" id="PS50893">
    <property type="entry name" value="ABC_TRANSPORTER_2"/>
    <property type="match status" value="2"/>
</dbReference>
<evidence type="ECO:0000259" key="11">
    <source>
        <dbReference type="PROSITE" id="PS50893"/>
    </source>
</evidence>
<dbReference type="SUPFAM" id="SSF52540">
    <property type="entry name" value="P-loop containing nucleoside triphosphate hydrolases"/>
    <property type="match status" value="2"/>
</dbReference>
<evidence type="ECO:0000256" key="7">
    <source>
        <dbReference type="ARBA" id="ARBA00022840"/>
    </source>
</evidence>
<dbReference type="eggNOG" id="COG1129">
    <property type="taxonomic scope" value="Bacteria"/>
</dbReference>
<keyword evidence="7 12" id="KW-0067">ATP-binding</keyword>
<name>C4LKA7_CORK4</name>
<dbReference type="OrthoDB" id="7757085at2"/>
<dbReference type="AlphaFoldDB" id="C4LKA7"/>
<dbReference type="RefSeq" id="WP_012732149.1">
    <property type="nucleotide sequence ID" value="NC_012704.1"/>
</dbReference>
<dbReference type="SMART" id="SM00382">
    <property type="entry name" value="AAA"/>
    <property type="match status" value="2"/>
</dbReference>
<keyword evidence="9" id="KW-0472">Membrane</keyword>
<dbReference type="InterPro" id="IPR050095">
    <property type="entry name" value="ECF_ABC_transporter_ATP-bd"/>
</dbReference>
<dbReference type="Pfam" id="PF00005">
    <property type="entry name" value="ABC_tran"/>
    <property type="match status" value="2"/>
</dbReference>
<dbReference type="GO" id="GO:0016887">
    <property type="term" value="F:ATP hydrolysis activity"/>
    <property type="evidence" value="ECO:0007669"/>
    <property type="project" value="InterPro"/>
</dbReference>
<dbReference type="PROSITE" id="PS00211">
    <property type="entry name" value="ABC_TRANSPORTER_1"/>
    <property type="match status" value="1"/>
</dbReference>
<evidence type="ECO:0000256" key="4">
    <source>
        <dbReference type="ARBA" id="ARBA00022475"/>
    </source>
</evidence>
<dbReference type="STRING" id="645127.ckrop_1533"/>
<keyword evidence="13" id="KW-1185">Reference proteome</keyword>
<dbReference type="PANTHER" id="PTHR43553:SF23">
    <property type="entry name" value="ABC TRANSPORTER ATP-BINDING COMPONENT"/>
    <property type="match status" value="1"/>
</dbReference>
<dbReference type="InterPro" id="IPR017871">
    <property type="entry name" value="ABC_transporter-like_CS"/>
</dbReference>
<dbReference type="GO" id="GO:0005524">
    <property type="term" value="F:ATP binding"/>
    <property type="evidence" value="ECO:0007669"/>
    <property type="project" value="UniProtKB-KW"/>
</dbReference>
<dbReference type="InterPro" id="IPR003593">
    <property type="entry name" value="AAA+_ATPase"/>
</dbReference>
<keyword evidence="6" id="KW-0547">Nucleotide-binding</keyword>
<dbReference type="Proteomes" id="UP000001473">
    <property type="component" value="Chromosome"/>
</dbReference>
<keyword evidence="5" id="KW-0677">Repeat</keyword>
<gene>
    <name evidence="12" type="ordered locus">ckrop_1533</name>
</gene>
<dbReference type="EMBL" id="CP001620">
    <property type="protein sequence ID" value="ACR18262.1"/>
    <property type="molecule type" value="Genomic_DNA"/>
</dbReference>
<evidence type="ECO:0000256" key="3">
    <source>
        <dbReference type="ARBA" id="ARBA00022448"/>
    </source>
</evidence>
<dbReference type="PANTHER" id="PTHR43553">
    <property type="entry name" value="HEAVY METAL TRANSPORTER"/>
    <property type="match status" value="1"/>
</dbReference>
<evidence type="ECO:0000256" key="2">
    <source>
        <dbReference type="ARBA" id="ARBA00005417"/>
    </source>
</evidence>
<evidence type="ECO:0000256" key="9">
    <source>
        <dbReference type="ARBA" id="ARBA00023136"/>
    </source>
</evidence>
<reference evidence="12 13" key="1">
    <citation type="journal article" date="2008" name="J. Biotechnol.">
        <title>Ultrafast pyrosequencing of Corynebacterium kroppenstedtii DSM44385 revealed insights into the physiology of a lipophilic corynebacterium that lacks mycolic acids.</title>
        <authorList>
            <person name="Tauch A."/>
            <person name="Schneider J."/>
            <person name="Szczepanowski R."/>
            <person name="Tilker A."/>
            <person name="Viehoever P."/>
            <person name="Gartemann K.-H."/>
            <person name="Arnold W."/>
            <person name="Blom J."/>
            <person name="Brinkrolf K."/>
            <person name="Brune I."/>
            <person name="Goetker S."/>
            <person name="Weisshaar B."/>
            <person name="Goesmann A."/>
            <person name="Droege M."/>
            <person name="Puehler A."/>
        </authorList>
    </citation>
    <scope>NUCLEOTIDE SEQUENCE [LARGE SCALE GENOMIC DNA]</scope>
    <source>
        <strain evidence="13">DSM 44385 / JCM 11950 / CIP 105744 / CCUG 35717</strain>
    </source>
</reference>
<comment type="function">
    <text evidence="10">Probably part of an ABC transporter complex. Responsible for energy coupling to the transport system.</text>
</comment>
<dbReference type="InterPro" id="IPR003439">
    <property type="entry name" value="ABC_transporter-like_ATP-bd"/>
</dbReference>
<comment type="subcellular location">
    <subcellularLocation>
        <location evidence="1">Cell membrane</location>
        <topology evidence="1">Peripheral membrane protein</topology>
    </subcellularLocation>
</comment>
<dbReference type="GO" id="GO:0043190">
    <property type="term" value="C:ATP-binding cassette (ABC) transporter complex"/>
    <property type="evidence" value="ECO:0007669"/>
    <property type="project" value="TreeGrafter"/>
</dbReference>
<dbReference type="InterPro" id="IPR015856">
    <property type="entry name" value="ABC_transpr_CbiO/EcfA_su"/>
</dbReference>
<evidence type="ECO:0000256" key="6">
    <source>
        <dbReference type="ARBA" id="ARBA00022741"/>
    </source>
</evidence>
<keyword evidence="8" id="KW-1278">Translocase</keyword>
<organism evidence="12 13">
    <name type="scientific">Corynebacterium kroppenstedtii (strain DSM 44385 / JCM 11950 / CIP 105744 / CCUG 35717)</name>
    <dbReference type="NCBI Taxonomy" id="645127"/>
    <lineage>
        <taxon>Bacteria</taxon>
        <taxon>Bacillati</taxon>
        <taxon>Actinomycetota</taxon>
        <taxon>Actinomycetes</taxon>
        <taxon>Mycobacteriales</taxon>
        <taxon>Corynebacteriaceae</taxon>
        <taxon>Corynebacterium</taxon>
    </lineage>
</organism>
<dbReference type="CDD" id="cd03225">
    <property type="entry name" value="ABC_cobalt_CbiO_domain1"/>
    <property type="match status" value="1"/>
</dbReference>
<dbReference type="KEGG" id="ckp:ckrop_1533"/>
<evidence type="ECO:0000256" key="10">
    <source>
        <dbReference type="ARBA" id="ARBA00025157"/>
    </source>
</evidence>
<sequence>MTTSAEAPITLSNISYRYPSDLSPAYGLSDITLNFAPGSVTLIIGASGCGKSTLLRTMNGLVPHFYGGDLDGEVFAGCDVATTQLHDIGRYSSSIFQNPRTQFFTSYVNTELAFCLENYGVSPAVIEEKIDEAARHTHITQFLGRRIDSLSGGELQRVACACALVAGVDLYFFDEPTSNLSPEAIADFREIITSLKRAGKTLVIAEHRLHLFRDLVDDVYRMDHGRVVEHMTGAELFSLDHEERTKRGLRALSFTDAHVPPPPPPSENGLVLRNLQFSYTRDHPVLSYPLLSFPSGKITAITGHNGVGKSTLARAICGLNKAQGSFEYEGRPLSRRRRRQHCAFVLQDVRRQLFSDTVTGEITLGCSADTDTDHLLEELGLTDVADRHPLSLSGGQAQRLAIATAIAADKRIVIFDEPTSGIDAHHLRGIASLLRQLAIDGRVVIVITHDSELISLCADHELHLEGCS</sequence>
<evidence type="ECO:0000256" key="8">
    <source>
        <dbReference type="ARBA" id="ARBA00022967"/>
    </source>
</evidence>
<feature type="domain" description="ABC transporter" evidence="11">
    <location>
        <begin position="9"/>
        <end position="249"/>
    </location>
</feature>
<keyword evidence="3" id="KW-0813">Transport</keyword>
<evidence type="ECO:0000313" key="12">
    <source>
        <dbReference type="EMBL" id="ACR18262.1"/>
    </source>
</evidence>
<dbReference type="InterPro" id="IPR027417">
    <property type="entry name" value="P-loop_NTPase"/>
</dbReference>
<evidence type="ECO:0000313" key="13">
    <source>
        <dbReference type="Proteomes" id="UP000001473"/>
    </source>
</evidence>
<dbReference type="Gene3D" id="3.40.50.300">
    <property type="entry name" value="P-loop containing nucleotide triphosphate hydrolases"/>
    <property type="match status" value="2"/>
</dbReference>
<accession>C4LKA7</accession>
<keyword evidence="4" id="KW-1003">Cell membrane</keyword>